<feature type="transmembrane region" description="Helical" evidence="7">
    <location>
        <begin position="281"/>
        <end position="306"/>
    </location>
</feature>
<keyword evidence="7" id="KW-0472">Membrane</keyword>
<evidence type="ECO:0000259" key="8">
    <source>
        <dbReference type="Pfam" id="PF01435"/>
    </source>
</evidence>
<keyword evidence="2" id="KW-0645">Protease</keyword>
<reference evidence="9 10" key="1">
    <citation type="submission" date="2019-07" db="EMBL/GenBank/DDBJ databases">
        <title>Whole genome shotgun sequence of Cellulomonas composti NBRC 100758.</title>
        <authorList>
            <person name="Hosoyama A."/>
            <person name="Uohara A."/>
            <person name="Ohji S."/>
            <person name="Ichikawa N."/>
        </authorList>
    </citation>
    <scope>NUCLEOTIDE SEQUENCE [LARGE SCALE GENOMIC DNA]</scope>
    <source>
        <strain evidence="9 10">NBRC 100758</strain>
    </source>
</reference>
<accession>A0A511JAD3</accession>
<dbReference type="GO" id="GO:0046872">
    <property type="term" value="F:metal ion binding"/>
    <property type="evidence" value="ECO:0007669"/>
    <property type="project" value="UniProtKB-KW"/>
</dbReference>
<evidence type="ECO:0000256" key="6">
    <source>
        <dbReference type="ARBA" id="ARBA00023049"/>
    </source>
</evidence>
<keyword evidence="3" id="KW-0479">Metal-binding</keyword>
<feature type="domain" description="Peptidase M48" evidence="8">
    <location>
        <begin position="15"/>
        <end position="199"/>
    </location>
</feature>
<evidence type="ECO:0000256" key="5">
    <source>
        <dbReference type="ARBA" id="ARBA00022833"/>
    </source>
</evidence>
<feature type="transmembrane region" description="Helical" evidence="7">
    <location>
        <begin position="476"/>
        <end position="496"/>
    </location>
</feature>
<comment type="caution">
    <text evidence="9">The sequence shown here is derived from an EMBL/GenBank/DDBJ whole genome shotgun (WGS) entry which is preliminary data.</text>
</comment>
<dbReference type="OrthoDB" id="4889053at2"/>
<feature type="transmembrane region" description="Helical" evidence="7">
    <location>
        <begin position="125"/>
        <end position="144"/>
    </location>
</feature>
<evidence type="ECO:0000313" key="9">
    <source>
        <dbReference type="EMBL" id="GEL94946.1"/>
    </source>
</evidence>
<dbReference type="Pfam" id="PF01435">
    <property type="entry name" value="Peptidase_M48"/>
    <property type="match status" value="1"/>
</dbReference>
<evidence type="ECO:0000256" key="2">
    <source>
        <dbReference type="ARBA" id="ARBA00022670"/>
    </source>
</evidence>
<feature type="transmembrane region" description="Helical" evidence="7">
    <location>
        <begin position="93"/>
        <end position="113"/>
    </location>
</feature>
<dbReference type="GO" id="GO:0004222">
    <property type="term" value="F:metalloendopeptidase activity"/>
    <property type="evidence" value="ECO:0007669"/>
    <property type="project" value="InterPro"/>
</dbReference>
<dbReference type="RefSeq" id="WP_146842615.1">
    <property type="nucleotide sequence ID" value="NZ_BJWG01000006.1"/>
</dbReference>
<feature type="transmembrane region" description="Helical" evidence="7">
    <location>
        <begin position="312"/>
        <end position="334"/>
    </location>
</feature>
<dbReference type="Gene3D" id="3.30.2010.10">
    <property type="entry name" value="Metalloproteases ('zincins'), catalytic domain"/>
    <property type="match status" value="1"/>
</dbReference>
<dbReference type="GO" id="GO:0006508">
    <property type="term" value="P:proteolysis"/>
    <property type="evidence" value="ECO:0007669"/>
    <property type="project" value="UniProtKB-KW"/>
</dbReference>
<feature type="transmembrane region" description="Helical" evidence="7">
    <location>
        <begin position="240"/>
        <end position="260"/>
    </location>
</feature>
<feature type="transmembrane region" description="Helical" evidence="7">
    <location>
        <begin position="439"/>
        <end position="461"/>
    </location>
</feature>
<keyword evidence="5" id="KW-0862">Zinc</keyword>
<feature type="transmembrane region" description="Helical" evidence="7">
    <location>
        <begin position="535"/>
        <end position="557"/>
    </location>
</feature>
<feature type="transmembrane region" description="Helical" evidence="7">
    <location>
        <begin position="210"/>
        <end position="234"/>
    </location>
</feature>
<organism evidence="9 10">
    <name type="scientific">Cellulomonas composti</name>
    <dbReference type="NCBI Taxonomy" id="266130"/>
    <lineage>
        <taxon>Bacteria</taxon>
        <taxon>Bacillati</taxon>
        <taxon>Actinomycetota</taxon>
        <taxon>Actinomycetes</taxon>
        <taxon>Micrococcales</taxon>
        <taxon>Cellulomonadaceae</taxon>
        <taxon>Cellulomonas</taxon>
    </lineage>
</organism>
<proteinExistence type="predicted"/>
<gene>
    <name evidence="9" type="ORF">CCO02nite_16040</name>
</gene>
<dbReference type="InterPro" id="IPR001915">
    <property type="entry name" value="Peptidase_M48"/>
</dbReference>
<dbReference type="Proteomes" id="UP000321720">
    <property type="component" value="Unassembled WGS sequence"/>
</dbReference>
<protein>
    <recommendedName>
        <fullName evidence="8">Peptidase M48 domain-containing protein</fullName>
    </recommendedName>
</protein>
<sequence length="757" mass="76876">MTRRRGLRPLPAALATVEQRVGELALEAGVRRPPALLVGRLSQRDAFTFGLPGRYRVALPPKLAARHGDAALFDPVLRHELAHVRHHDVTLAWFARTVWWAYWPVLMVPAVASIARRDVGVLLPYLWRAALVLTVVRLVTAALLRAREHDADLAAGSGPKLPALRQLLAGLVPAPVAPRRRPLAQHPAVAERVAVLDQPARLARSSGVDALTVAFLAGTAFPSVMSVAVAGLTGTGRDDLARVVAALVVGAPLGVVLALGQWRASLFGRLGGPGARVGLPAVAVGIGLAVGGAIDPVLLAGAPLGAVRPQHIVASILVGTGATVLVTGAGELWAQAAPRVRRARTHWWAAALTGALVLAGATWLLDLTAFATEQIDWAFGITALSVSGSGVLTAGAALLAVGAAVPLWLRRGTTTAVAPAWALEAGDDVPWPGPRGPRLWTVLAAVLGSAASAVLVVALLHRAPSGVDDAVLRMQGYLLAAELAGAAVVLALSVVAGAPGAGAALGAAPVAALLAAGGLVLVAHDVLGGGRQAFWFVRDAAALGLLLGMLGAGVGALPRGGTGATSRAATSRAATTRVLAPVLAAVCAVLVAGAAVGLAVQGRDRLYGAGMAADTGSVDQTNADASADLVYAQVTAPALAGGFVRLSELTQALDADPTIPPARRAERVRSEVLPVVAELSDGVADDPGGSERVAQIHEHARTAVAFYEHGLTAYADALDAGDQAALVAAATVVGQGAAERDRWTTLVVALQGDLGMG</sequence>
<dbReference type="AlphaFoldDB" id="A0A511JAD3"/>
<keyword evidence="6" id="KW-0482">Metalloprotease</keyword>
<feature type="transmembrane region" description="Helical" evidence="7">
    <location>
        <begin position="503"/>
        <end position="523"/>
    </location>
</feature>
<keyword evidence="7" id="KW-1133">Transmembrane helix</keyword>
<evidence type="ECO:0000256" key="7">
    <source>
        <dbReference type="SAM" id="Phobius"/>
    </source>
</evidence>
<name>A0A511JAD3_9CELL</name>
<evidence type="ECO:0000313" key="10">
    <source>
        <dbReference type="Proteomes" id="UP000321720"/>
    </source>
</evidence>
<keyword evidence="10" id="KW-1185">Reference proteome</keyword>
<evidence type="ECO:0000256" key="1">
    <source>
        <dbReference type="ARBA" id="ARBA00001947"/>
    </source>
</evidence>
<feature type="transmembrane region" description="Helical" evidence="7">
    <location>
        <begin position="377"/>
        <end position="401"/>
    </location>
</feature>
<dbReference type="EMBL" id="BJWG01000006">
    <property type="protein sequence ID" value="GEL94946.1"/>
    <property type="molecule type" value="Genomic_DNA"/>
</dbReference>
<feature type="transmembrane region" description="Helical" evidence="7">
    <location>
        <begin position="346"/>
        <end position="365"/>
    </location>
</feature>
<keyword evidence="4" id="KW-0378">Hydrolase</keyword>
<keyword evidence="7" id="KW-0812">Transmembrane</keyword>
<comment type="cofactor">
    <cofactor evidence="1">
        <name>Zn(2+)</name>
        <dbReference type="ChEBI" id="CHEBI:29105"/>
    </cofactor>
</comment>
<evidence type="ECO:0000256" key="3">
    <source>
        <dbReference type="ARBA" id="ARBA00022723"/>
    </source>
</evidence>
<evidence type="ECO:0000256" key="4">
    <source>
        <dbReference type="ARBA" id="ARBA00022801"/>
    </source>
</evidence>
<feature type="transmembrane region" description="Helical" evidence="7">
    <location>
        <begin position="578"/>
        <end position="600"/>
    </location>
</feature>